<dbReference type="EMBL" id="VSRR010107867">
    <property type="protein sequence ID" value="MPC96918.1"/>
    <property type="molecule type" value="Genomic_DNA"/>
</dbReference>
<name>A0A5B7JV60_PORTR</name>
<gene>
    <name evidence="2" type="ORF">E2C01_092199</name>
</gene>
<feature type="region of interest" description="Disordered" evidence="1">
    <location>
        <begin position="32"/>
        <end position="52"/>
    </location>
</feature>
<dbReference type="AlphaFoldDB" id="A0A5B7JV60"/>
<feature type="compositionally biased region" description="Basic and acidic residues" evidence="1">
    <location>
        <begin position="43"/>
        <end position="52"/>
    </location>
</feature>
<proteinExistence type="predicted"/>
<reference evidence="2 3" key="1">
    <citation type="submission" date="2019-05" db="EMBL/GenBank/DDBJ databases">
        <title>Another draft genome of Portunus trituberculatus and its Hox gene families provides insights of decapod evolution.</title>
        <authorList>
            <person name="Jeong J.-H."/>
            <person name="Song I."/>
            <person name="Kim S."/>
            <person name="Choi T."/>
            <person name="Kim D."/>
            <person name="Ryu S."/>
            <person name="Kim W."/>
        </authorList>
    </citation>
    <scope>NUCLEOTIDE SEQUENCE [LARGE SCALE GENOMIC DNA]</scope>
    <source>
        <tissue evidence="2">Muscle</tissue>
    </source>
</reference>
<sequence length="76" mass="8365">MVRQGLMYARPECSLANVREEPCRRIPGRRAVSEATAAAGGGREAEEGKAEEKKEVVVVVVVVEAEKIRGEREEKI</sequence>
<protein>
    <submittedName>
        <fullName evidence="2">Uncharacterized protein</fullName>
    </submittedName>
</protein>
<accession>A0A5B7JV60</accession>
<keyword evidence="3" id="KW-1185">Reference proteome</keyword>
<evidence type="ECO:0000313" key="3">
    <source>
        <dbReference type="Proteomes" id="UP000324222"/>
    </source>
</evidence>
<evidence type="ECO:0000313" key="2">
    <source>
        <dbReference type="EMBL" id="MPC96918.1"/>
    </source>
</evidence>
<dbReference type="Proteomes" id="UP000324222">
    <property type="component" value="Unassembled WGS sequence"/>
</dbReference>
<evidence type="ECO:0000256" key="1">
    <source>
        <dbReference type="SAM" id="MobiDB-lite"/>
    </source>
</evidence>
<organism evidence="2 3">
    <name type="scientific">Portunus trituberculatus</name>
    <name type="common">Swimming crab</name>
    <name type="synonym">Neptunus trituberculatus</name>
    <dbReference type="NCBI Taxonomy" id="210409"/>
    <lineage>
        <taxon>Eukaryota</taxon>
        <taxon>Metazoa</taxon>
        <taxon>Ecdysozoa</taxon>
        <taxon>Arthropoda</taxon>
        <taxon>Crustacea</taxon>
        <taxon>Multicrustacea</taxon>
        <taxon>Malacostraca</taxon>
        <taxon>Eumalacostraca</taxon>
        <taxon>Eucarida</taxon>
        <taxon>Decapoda</taxon>
        <taxon>Pleocyemata</taxon>
        <taxon>Brachyura</taxon>
        <taxon>Eubrachyura</taxon>
        <taxon>Portunoidea</taxon>
        <taxon>Portunidae</taxon>
        <taxon>Portuninae</taxon>
        <taxon>Portunus</taxon>
    </lineage>
</organism>
<comment type="caution">
    <text evidence="2">The sequence shown here is derived from an EMBL/GenBank/DDBJ whole genome shotgun (WGS) entry which is preliminary data.</text>
</comment>